<reference evidence="2 3" key="1">
    <citation type="journal article" date="2024" name="Ann. Entomol. Soc. Am.">
        <title>Genomic analyses of the southern and eastern yellowjacket wasps (Hymenoptera: Vespidae) reveal evolutionary signatures of social life.</title>
        <authorList>
            <person name="Catto M.A."/>
            <person name="Caine P.B."/>
            <person name="Orr S.E."/>
            <person name="Hunt B.G."/>
            <person name="Goodisman M.A.D."/>
        </authorList>
    </citation>
    <scope>NUCLEOTIDE SEQUENCE [LARGE SCALE GENOMIC DNA]</scope>
    <source>
        <strain evidence="2">232</strain>
        <tissue evidence="2">Head and thorax</tissue>
    </source>
</reference>
<name>A0ABD2CT74_VESMC</name>
<evidence type="ECO:0000313" key="3">
    <source>
        <dbReference type="Proteomes" id="UP001607303"/>
    </source>
</evidence>
<dbReference type="Proteomes" id="UP001607303">
    <property type="component" value="Unassembled WGS sequence"/>
</dbReference>
<gene>
    <name evidence="2" type="ORF">V1477_003617</name>
</gene>
<evidence type="ECO:0000256" key="1">
    <source>
        <dbReference type="SAM" id="MobiDB-lite"/>
    </source>
</evidence>
<sequence length="68" mass="6392">MSLKGNSKRISLGVSFREMFQGSPRPIFCLAFVSGADSGSGGGGGDGGGGGGGGRGGEGGERGGGDIA</sequence>
<keyword evidence="3" id="KW-1185">Reference proteome</keyword>
<organism evidence="2 3">
    <name type="scientific">Vespula maculifrons</name>
    <name type="common">Eastern yellow jacket</name>
    <name type="synonym">Wasp</name>
    <dbReference type="NCBI Taxonomy" id="7453"/>
    <lineage>
        <taxon>Eukaryota</taxon>
        <taxon>Metazoa</taxon>
        <taxon>Ecdysozoa</taxon>
        <taxon>Arthropoda</taxon>
        <taxon>Hexapoda</taxon>
        <taxon>Insecta</taxon>
        <taxon>Pterygota</taxon>
        <taxon>Neoptera</taxon>
        <taxon>Endopterygota</taxon>
        <taxon>Hymenoptera</taxon>
        <taxon>Apocrita</taxon>
        <taxon>Aculeata</taxon>
        <taxon>Vespoidea</taxon>
        <taxon>Vespidae</taxon>
        <taxon>Vespinae</taxon>
        <taxon>Vespula</taxon>
    </lineage>
</organism>
<proteinExistence type="predicted"/>
<protein>
    <submittedName>
        <fullName evidence="2">Uncharacterized protein</fullName>
    </submittedName>
</protein>
<evidence type="ECO:0000313" key="2">
    <source>
        <dbReference type="EMBL" id="KAL2748332.1"/>
    </source>
</evidence>
<comment type="caution">
    <text evidence="2">The sequence shown here is derived from an EMBL/GenBank/DDBJ whole genome shotgun (WGS) entry which is preliminary data.</text>
</comment>
<feature type="region of interest" description="Disordered" evidence="1">
    <location>
        <begin position="39"/>
        <end position="68"/>
    </location>
</feature>
<dbReference type="AlphaFoldDB" id="A0ABD2CT74"/>
<dbReference type="EMBL" id="JAYRBN010000032">
    <property type="protein sequence ID" value="KAL2748332.1"/>
    <property type="molecule type" value="Genomic_DNA"/>
</dbReference>
<accession>A0ABD2CT74</accession>
<feature type="compositionally biased region" description="Gly residues" evidence="1">
    <location>
        <begin position="39"/>
        <end position="57"/>
    </location>
</feature>
<feature type="compositionally biased region" description="Basic and acidic residues" evidence="1">
    <location>
        <begin position="58"/>
        <end position="68"/>
    </location>
</feature>